<sequence length="918" mass="103387">MLIQRVRIPAISDLKEAWIGKIKSAFQRDQLTEEEKRLTFADPMTQYCGLRISVALQYYHARKRSEETPLDYLYRLNVAALRAKLKVKDRNAKAPREHVDHYIETLGGPQLADRLTLRRLTDVDELEEVLCAREKAKSRQRRSAFGSKYRQKSPVSAPAAPAWAIVRAIQAQDPGSESEGVSGSDRSDSEGQLRRSFVTAAVAKLIGTARCTSLGHSTCDPSTISGFRIRRGLEIGQIRLGRLNSEEFRHCGSSEVDRHWGASQQPDPARVRAKAPEGSRIPERRAPGDRDHQEREHCSHYGSRKHTDLDCWKRLTCDKCGKRGHPTDRYLYACRECGDVHEAGECPMKEFYNQILKWYDPTRHAGWFPEQVGKMLGRSPGWNPRSKYCIYSYVNKATPDRGRKESDLRGNTCNLYSYATKIVSHPRIGEFSRSDAELALDLKRGESRGYWKRHSPGKWFRQAKISGRINPEKAILLLDTGAKGGCHFDTSQRQECVEIGDNVYTTEGRTRIKFTLAEYMVYFFDIWIGDLSGQNAILGMNSMVPAGVRMDLADGSMRIPDEVRIPLNDRKRLYGEKKKRWVTRVKRWVPTVSEGPGRIRYLVISNIEEKILRLNQRLDVGMILDQDKVPRSPGFVSVGSRRYREWQNRALESTKPRKVLKSQQYIDQRTPNTIATLTCRNFRHQTGSCVDIDPRDSITGGNGQPSPDRGKSSQSGKGPSAYTTTTPNADRSRSCDAGISESVSDQAPYRTGTNDIESKTGNPNCHTGIKPASGEDFGENTQIHPTEGIVLRDPSANETAAIAPQDTEDDYEIYYHESGDLSDEDLAGNLAVLPEIPISTIAKVSFKDLEQHLLIGKGNALPQATRGVVCDIDVGNVKEIVLPIRNVPIRFREKVEGLIKGPLAAKIIRLRRRHGPHR</sequence>
<evidence type="ECO:0000256" key="1">
    <source>
        <dbReference type="SAM" id="MobiDB-lite"/>
    </source>
</evidence>
<evidence type="ECO:0000313" key="3">
    <source>
        <dbReference type="Proteomes" id="UP000198211"/>
    </source>
</evidence>
<dbReference type="EMBL" id="NBNE01002281">
    <property type="protein sequence ID" value="OWZ10929.1"/>
    <property type="molecule type" value="Genomic_DNA"/>
</dbReference>
<dbReference type="OrthoDB" id="128724at2759"/>
<evidence type="ECO:0000313" key="2">
    <source>
        <dbReference type="EMBL" id="OWZ10929.1"/>
    </source>
</evidence>
<feature type="compositionally biased region" description="Polar residues" evidence="1">
    <location>
        <begin position="741"/>
        <end position="765"/>
    </location>
</feature>
<dbReference type="Proteomes" id="UP000198211">
    <property type="component" value="Unassembled WGS sequence"/>
</dbReference>
<reference evidence="3" key="1">
    <citation type="submission" date="2017-03" db="EMBL/GenBank/DDBJ databases">
        <title>Phytopthora megakarya and P. palmivora, two closely related causual agents of cacao black pod achieved similar genome size and gene model numbers by different mechanisms.</title>
        <authorList>
            <person name="Ali S."/>
            <person name="Shao J."/>
            <person name="Larry D.J."/>
            <person name="Kronmiller B."/>
            <person name="Shen D."/>
            <person name="Strem M.D."/>
            <person name="Melnick R.L."/>
            <person name="Guiltinan M.J."/>
            <person name="Tyler B.M."/>
            <person name="Meinhardt L.W."/>
            <person name="Bailey B.A."/>
        </authorList>
    </citation>
    <scope>NUCLEOTIDE SEQUENCE [LARGE SCALE GENOMIC DNA]</scope>
    <source>
        <strain evidence="3">zdho120</strain>
    </source>
</reference>
<feature type="region of interest" description="Disordered" evidence="1">
    <location>
        <begin position="171"/>
        <end position="192"/>
    </location>
</feature>
<feature type="compositionally biased region" description="Basic and acidic residues" evidence="1">
    <location>
        <begin position="274"/>
        <end position="299"/>
    </location>
</feature>
<feature type="region of interest" description="Disordered" evidence="1">
    <location>
        <begin position="688"/>
        <end position="781"/>
    </location>
</feature>
<dbReference type="AlphaFoldDB" id="A0A225W145"/>
<comment type="caution">
    <text evidence="2">The sequence shown here is derived from an EMBL/GenBank/DDBJ whole genome shotgun (WGS) entry which is preliminary data.</text>
</comment>
<protein>
    <recommendedName>
        <fullName evidence="4">Eukaryotic/viral aspartic protease</fullName>
    </recommendedName>
</protein>
<keyword evidence="3" id="KW-1185">Reference proteome</keyword>
<organism evidence="2 3">
    <name type="scientific">Phytophthora megakarya</name>
    <dbReference type="NCBI Taxonomy" id="4795"/>
    <lineage>
        <taxon>Eukaryota</taxon>
        <taxon>Sar</taxon>
        <taxon>Stramenopiles</taxon>
        <taxon>Oomycota</taxon>
        <taxon>Peronosporomycetes</taxon>
        <taxon>Peronosporales</taxon>
        <taxon>Peronosporaceae</taxon>
        <taxon>Phytophthora</taxon>
    </lineage>
</organism>
<evidence type="ECO:0008006" key="4">
    <source>
        <dbReference type="Google" id="ProtNLM"/>
    </source>
</evidence>
<feature type="compositionally biased region" description="Polar residues" evidence="1">
    <location>
        <begin position="712"/>
        <end position="729"/>
    </location>
</feature>
<proteinExistence type="predicted"/>
<name>A0A225W145_9STRA</name>
<accession>A0A225W145</accession>
<gene>
    <name evidence="2" type="ORF">PHMEG_00016124</name>
</gene>
<feature type="region of interest" description="Disordered" evidence="1">
    <location>
        <begin position="255"/>
        <end position="299"/>
    </location>
</feature>